<feature type="transmembrane region" description="Helical" evidence="3">
    <location>
        <begin position="368"/>
        <end position="389"/>
    </location>
</feature>
<accession>A0A9W8A2S4</accession>
<dbReference type="GO" id="GO:0015297">
    <property type="term" value="F:antiporter activity"/>
    <property type="evidence" value="ECO:0007669"/>
    <property type="project" value="InterPro"/>
</dbReference>
<sequence>MPVNSYPSSQQLGTVGMPRSNSLSKASGRSRRRQPLHIALPSSYHTIASFSRNYGAVSPANSNTNGNAAVHQTDGDDSSGSGPIAALGRGDDNGGGDGLEGRRRQGRCCGYGDAMLATPSYQEDEDNQEICSAGSENDDGEVDDELASYSSEWDSLMATSRAQTLSPYSYGAVQLPSQPTTEEGSHIHLRQPKEGLVGRIRLWFDENIVNYRWQIYKEVKKLWLLNFSEILLFVAMVIEWVAIFKWIGDLELKQSIFAYVVQVAVFMPIQRGVNGSLETICSQTNNIGPRRRSSSYSKLSTPFKGACAELWIGRSFGKALPQRANMVYNISLVYGVVTSMVCCAVLICVFQVLWPRLYSDDDPAVDVFAKWIIILMAVWMVLESIDNVLYGILRGMGRQGFYLTSQVIGYLVIGFLMTMVFGAIGNFGVAGLWCGYLIGKGISLMLVWFYLSLVNWAYEIDRSMYRISSLYVSNCL</sequence>
<evidence type="ECO:0000256" key="3">
    <source>
        <dbReference type="SAM" id="Phobius"/>
    </source>
</evidence>
<dbReference type="Pfam" id="PF01554">
    <property type="entry name" value="MatE"/>
    <property type="match status" value="1"/>
</dbReference>
<keyword evidence="3" id="KW-0472">Membrane</keyword>
<comment type="similarity">
    <text evidence="1">Belongs to the multi antimicrobial extrusion (MATE) (TC 2.A.66.1) family.</text>
</comment>
<dbReference type="PANTHER" id="PTHR11206">
    <property type="entry name" value="MULTIDRUG RESISTANCE PROTEIN"/>
    <property type="match status" value="1"/>
</dbReference>
<gene>
    <name evidence="4" type="ORF">H4219_002331</name>
</gene>
<feature type="compositionally biased region" description="Polar residues" evidence="2">
    <location>
        <begin position="1"/>
        <end position="27"/>
    </location>
</feature>
<evidence type="ECO:0000256" key="2">
    <source>
        <dbReference type="SAM" id="MobiDB-lite"/>
    </source>
</evidence>
<feature type="transmembrane region" description="Helical" evidence="3">
    <location>
        <begin position="430"/>
        <end position="458"/>
    </location>
</feature>
<feature type="transmembrane region" description="Helical" evidence="3">
    <location>
        <begin position="222"/>
        <end position="244"/>
    </location>
</feature>
<evidence type="ECO:0000313" key="5">
    <source>
        <dbReference type="Proteomes" id="UP001150538"/>
    </source>
</evidence>
<name>A0A9W8A2S4_9FUNG</name>
<evidence type="ECO:0000313" key="4">
    <source>
        <dbReference type="EMBL" id="KAJ1918881.1"/>
    </source>
</evidence>
<reference evidence="4" key="1">
    <citation type="submission" date="2022-07" db="EMBL/GenBank/DDBJ databases">
        <title>Phylogenomic reconstructions and comparative analyses of Kickxellomycotina fungi.</title>
        <authorList>
            <person name="Reynolds N.K."/>
            <person name="Stajich J.E."/>
            <person name="Barry K."/>
            <person name="Grigoriev I.V."/>
            <person name="Crous P."/>
            <person name="Smith M.E."/>
        </authorList>
    </citation>
    <scope>NUCLEOTIDE SEQUENCE</scope>
    <source>
        <strain evidence="4">NBRC 100468</strain>
    </source>
</reference>
<dbReference type="GO" id="GO:0042910">
    <property type="term" value="F:xenobiotic transmembrane transporter activity"/>
    <property type="evidence" value="ECO:0007669"/>
    <property type="project" value="InterPro"/>
</dbReference>
<evidence type="ECO:0000256" key="1">
    <source>
        <dbReference type="ARBA" id="ARBA00010199"/>
    </source>
</evidence>
<feature type="region of interest" description="Disordered" evidence="2">
    <location>
        <begin position="1"/>
        <end position="41"/>
    </location>
</feature>
<keyword evidence="3" id="KW-0812">Transmembrane</keyword>
<dbReference type="InterPro" id="IPR002528">
    <property type="entry name" value="MATE_fam"/>
</dbReference>
<feature type="region of interest" description="Disordered" evidence="2">
    <location>
        <begin position="61"/>
        <end position="99"/>
    </location>
</feature>
<protein>
    <submittedName>
        <fullName evidence="4">Uncharacterized protein</fullName>
    </submittedName>
</protein>
<proteinExistence type="inferred from homology"/>
<dbReference type="OrthoDB" id="2126698at2759"/>
<keyword evidence="3" id="KW-1133">Transmembrane helix</keyword>
<dbReference type="Proteomes" id="UP001150538">
    <property type="component" value="Unassembled WGS sequence"/>
</dbReference>
<comment type="caution">
    <text evidence="4">The sequence shown here is derived from an EMBL/GenBank/DDBJ whole genome shotgun (WGS) entry which is preliminary data.</text>
</comment>
<dbReference type="EMBL" id="JANBPU010000036">
    <property type="protein sequence ID" value="KAJ1918881.1"/>
    <property type="molecule type" value="Genomic_DNA"/>
</dbReference>
<dbReference type="AlphaFoldDB" id="A0A9W8A2S4"/>
<keyword evidence="5" id="KW-1185">Reference proteome</keyword>
<dbReference type="GO" id="GO:0016020">
    <property type="term" value="C:membrane"/>
    <property type="evidence" value="ECO:0007669"/>
    <property type="project" value="InterPro"/>
</dbReference>
<feature type="transmembrane region" description="Helical" evidence="3">
    <location>
        <begin position="332"/>
        <end position="353"/>
    </location>
</feature>
<organism evidence="4 5">
    <name type="scientific">Mycoemilia scoparia</name>
    <dbReference type="NCBI Taxonomy" id="417184"/>
    <lineage>
        <taxon>Eukaryota</taxon>
        <taxon>Fungi</taxon>
        <taxon>Fungi incertae sedis</taxon>
        <taxon>Zoopagomycota</taxon>
        <taxon>Kickxellomycotina</taxon>
        <taxon>Kickxellomycetes</taxon>
        <taxon>Kickxellales</taxon>
        <taxon>Kickxellaceae</taxon>
        <taxon>Mycoemilia</taxon>
    </lineage>
</organism>
<feature type="transmembrane region" description="Helical" evidence="3">
    <location>
        <begin position="401"/>
        <end position="424"/>
    </location>
</feature>